<evidence type="ECO:0000313" key="2">
    <source>
        <dbReference type="Proteomes" id="UP000287300"/>
    </source>
</evidence>
<comment type="caution">
    <text evidence="1">The sequence shown here is derived from an EMBL/GenBank/DDBJ whole genome shotgun (WGS) entry which is preliminary data.</text>
</comment>
<dbReference type="RefSeq" id="WP_124295747.1">
    <property type="nucleotide sequence ID" value="NZ_BDES01000049.1"/>
</dbReference>
<dbReference type="Proteomes" id="UP000287300">
    <property type="component" value="Unassembled WGS sequence"/>
</dbReference>
<protein>
    <submittedName>
        <fullName evidence="1">Uncharacterized protein</fullName>
    </submittedName>
</protein>
<sequence>MSFFSKDMKDLDDLCRRTLDIRKDLQARRADLLSSVFTDSRGGHDVDWGTKQCRNSSKVNTNAEQMQCMMLLGMADALLAAMPLMQEILCEMQRVLVLRNAAA</sequence>
<organism evidence="1 2">
    <name type="scientific">Acetobacter pasteurianus NBRC 3188</name>
    <dbReference type="NCBI Taxonomy" id="1226663"/>
    <lineage>
        <taxon>Bacteria</taxon>
        <taxon>Pseudomonadati</taxon>
        <taxon>Pseudomonadota</taxon>
        <taxon>Alphaproteobacteria</taxon>
        <taxon>Acetobacterales</taxon>
        <taxon>Acetobacteraceae</taxon>
        <taxon>Acetobacter</taxon>
    </lineage>
</organism>
<evidence type="ECO:0000313" key="1">
    <source>
        <dbReference type="EMBL" id="GCD52996.1"/>
    </source>
</evidence>
<gene>
    <name evidence="1" type="ORF">NBRC3188_1693</name>
</gene>
<proteinExistence type="predicted"/>
<reference evidence="1 2" key="1">
    <citation type="submission" date="2016-06" db="EMBL/GenBank/DDBJ databases">
        <title>Acetobacter pasteurianus NBRC 3188 whole genome sequencing project.</title>
        <authorList>
            <person name="Matsutani M."/>
            <person name="Shiwa Y."/>
            <person name="Okamoto-Kainuma A."/>
            <person name="Ishikawa M."/>
            <person name="Koizumi Y."/>
            <person name="Yoshikawa H."/>
            <person name="Yakushi T."/>
            <person name="Matsushita K."/>
        </authorList>
    </citation>
    <scope>NUCLEOTIDE SEQUENCE [LARGE SCALE GENOMIC DNA]</scope>
    <source>
        <strain evidence="1 2">NBRC 3188</strain>
    </source>
</reference>
<dbReference type="EMBL" id="BDES01000049">
    <property type="protein sequence ID" value="GCD52996.1"/>
    <property type="molecule type" value="Genomic_DNA"/>
</dbReference>
<accession>A0A401WUM5</accession>
<dbReference type="AlphaFoldDB" id="A0A401WUM5"/>
<name>A0A401WUM5_ACEPA</name>